<sequence>MYLTTHAAAGALIGTLIIQSPLAFLVGILSHFFLDIIPHYDGDLPLKSHNVFSLSQRHFNKIIAIILVESLLGAIVFYSLTTNSRLGLTSAMLWGITGSILPDILQVLLLVLPKNKVLIAFDGLHNFYHYRAKRPVPIVLGLLTQLIALILIVIPLINLIQTN</sequence>
<name>A0A1G1YQ06_9BACT</name>
<protein>
    <submittedName>
        <fullName evidence="2">Uncharacterized protein</fullName>
    </submittedName>
</protein>
<feature type="transmembrane region" description="Helical" evidence="1">
    <location>
        <begin position="58"/>
        <end position="80"/>
    </location>
</feature>
<proteinExistence type="predicted"/>
<evidence type="ECO:0000313" key="3">
    <source>
        <dbReference type="Proteomes" id="UP000176512"/>
    </source>
</evidence>
<feature type="transmembrane region" description="Helical" evidence="1">
    <location>
        <begin position="12"/>
        <end position="37"/>
    </location>
</feature>
<dbReference type="AlphaFoldDB" id="A0A1G1YQ06"/>
<dbReference type="Proteomes" id="UP000176512">
    <property type="component" value="Unassembled WGS sequence"/>
</dbReference>
<keyword evidence="1" id="KW-0472">Membrane</keyword>
<keyword evidence="1" id="KW-1133">Transmembrane helix</keyword>
<dbReference type="EMBL" id="MHIP01000049">
    <property type="protein sequence ID" value="OGY53720.1"/>
    <property type="molecule type" value="Genomic_DNA"/>
</dbReference>
<accession>A0A1G1YQ06</accession>
<evidence type="ECO:0000256" key="1">
    <source>
        <dbReference type="SAM" id="Phobius"/>
    </source>
</evidence>
<organism evidence="2 3">
    <name type="scientific">Candidatus Buchananbacteria bacterium RIFCSPLOWO2_01_FULL_46_12</name>
    <dbReference type="NCBI Taxonomy" id="1797546"/>
    <lineage>
        <taxon>Bacteria</taxon>
        <taxon>Candidatus Buchananiibacteriota</taxon>
    </lineage>
</organism>
<gene>
    <name evidence="2" type="ORF">A3A24_00940</name>
</gene>
<evidence type="ECO:0000313" key="2">
    <source>
        <dbReference type="EMBL" id="OGY53720.1"/>
    </source>
</evidence>
<feature type="transmembrane region" description="Helical" evidence="1">
    <location>
        <begin position="92"/>
        <end position="112"/>
    </location>
</feature>
<comment type="caution">
    <text evidence="2">The sequence shown here is derived from an EMBL/GenBank/DDBJ whole genome shotgun (WGS) entry which is preliminary data.</text>
</comment>
<feature type="transmembrane region" description="Helical" evidence="1">
    <location>
        <begin position="138"/>
        <end position="160"/>
    </location>
</feature>
<reference evidence="2 3" key="1">
    <citation type="journal article" date="2016" name="Nat. Commun.">
        <title>Thousands of microbial genomes shed light on interconnected biogeochemical processes in an aquifer system.</title>
        <authorList>
            <person name="Anantharaman K."/>
            <person name="Brown C.T."/>
            <person name="Hug L.A."/>
            <person name="Sharon I."/>
            <person name="Castelle C.J."/>
            <person name="Probst A.J."/>
            <person name="Thomas B.C."/>
            <person name="Singh A."/>
            <person name="Wilkins M.J."/>
            <person name="Karaoz U."/>
            <person name="Brodie E.L."/>
            <person name="Williams K.H."/>
            <person name="Hubbard S.S."/>
            <person name="Banfield J.F."/>
        </authorList>
    </citation>
    <scope>NUCLEOTIDE SEQUENCE [LARGE SCALE GENOMIC DNA]</scope>
</reference>
<keyword evidence="1" id="KW-0812">Transmembrane</keyword>